<dbReference type="InterPro" id="IPR022791">
    <property type="entry name" value="L-PG_synthase/AglD"/>
</dbReference>
<proteinExistence type="inferred from homology"/>
<feature type="transmembrane region" description="Helical" evidence="6">
    <location>
        <begin position="42"/>
        <end position="62"/>
    </location>
</feature>
<evidence type="ECO:0000313" key="7">
    <source>
        <dbReference type="EMBL" id="EMZ27275.1"/>
    </source>
</evidence>
<dbReference type="Proteomes" id="UP000012589">
    <property type="component" value="Unassembled WGS sequence"/>
</dbReference>
<keyword evidence="4 6" id="KW-1133">Transmembrane helix</keyword>
<feature type="transmembrane region" description="Helical" evidence="6">
    <location>
        <begin position="205"/>
        <end position="224"/>
    </location>
</feature>
<name>N2AMH5_9FIRM</name>
<protein>
    <recommendedName>
        <fullName evidence="6">Phosphatidylglycerol lysyltransferase</fullName>
        <ecNumber evidence="6">2.3.2.3</ecNumber>
    </recommendedName>
    <alternativeName>
        <fullName evidence="6">Lysylphosphatidylglycerol synthase</fullName>
    </alternativeName>
</protein>
<comment type="similarity">
    <text evidence="6">Belongs to the LPG synthase family.</text>
</comment>
<evidence type="ECO:0000256" key="1">
    <source>
        <dbReference type="ARBA" id="ARBA00004651"/>
    </source>
</evidence>
<dbReference type="eggNOG" id="ENOG5030R41">
    <property type="taxonomic scope" value="Bacteria"/>
</dbReference>
<keyword evidence="5 6" id="KW-0472">Membrane</keyword>
<organism evidence="7 8">
    <name type="scientific">Eubacterium plexicaudatum ASF492</name>
    <dbReference type="NCBI Taxonomy" id="1235802"/>
    <lineage>
        <taxon>Bacteria</taxon>
        <taxon>Bacillati</taxon>
        <taxon>Bacillota</taxon>
        <taxon>Clostridia</taxon>
        <taxon>Eubacteriales</taxon>
        <taxon>Eubacteriaceae</taxon>
        <taxon>Eubacterium</taxon>
    </lineage>
</organism>
<dbReference type="Pfam" id="PF03706">
    <property type="entry name" value="LPG_synthase_TM"/>
    <property type="match status" value="1"/>
</dbReference>
<evidence type="ECO:0000256" key="6">
    <source>
        <dbReference type="RuleBase" id="RU363042"/>
    </source>
</evidence>
<comment type="subcellular location">
    <subcellularLocation>
        <location evidence="1 6">Cell membrane</location>
        <topology evidence="1 6">Multi-pass membrane protein</topology>
    </subcellularLocation>
</comment>
<evidence type="ECO:0000256" key="2">
    <source>
        <dbReference type="ARBA" id="ARBA00022475"/>
    </source>
</evidence>
<reference evidence="7 8" key="1">
    <citation type="journal article" date="2014" name="Genome Announc.">
        <title>Draft genome sequences of the altered schaedler flora, a defined bacterial community from gnotobiotic mice.</title>
        <authorList>
            <person name="Wannemuehler M.J."/>
            <person name="Overstreet A.M."/>
            <person name="Ward D.V."/>
            <person name="Phillips G.J."/>
        </authorList>
    </citation>
    <scope>NUCLEOTIDE SEQUENCE [LARGE SCALE GENOMIC DNA]</scope>
    <source>
        <strain evidence="7 8">ASF492</strain>
    </source>
</reference>
<comment type="function">
    <text evidence="6">Catalyzes the transfer of a lysyl group from L-lysyl-tRNA(Lys) to membrane-bound phosphatidylglycerol (PG), which produces lysylphosphatidylglycerol (LPG), a major component of the bacterial membrane with a positive net charge. LPG synthesis contributes to bacterial virulence as it is involved in the resistance mechanism against cationic antimicrobial peptides (CAMP) produces by the host's immune system (defensins, cathelicidins) and by the competing microorganisms.</text>
</comment>
<comment type="catalytic activity">
    <reaction evidence="6">
        <text>L-lysyl-tRNA(Lys) + a 1,2-diacyl-sn-glycero-3-phospho-(1'-sn-glycerol) = a 1,2-diacyl-sn-glycero-3-phospho-1'-(3'-O-L-lysyl)-sn-glycerol + tRNA(Lys)</text>
        <dbReference type="Rhea" id="RHEA:10668"/>
        <dbReference type="Rhea" id="RHEA-COMP:9696"/>
        <dbReference type="Rhea" id="RHEA-COMP:9697"/>
        <dbReference type="ChEBI" id="CHEBI:64716"/>
        <dbReference type="ChEBI" id="CHEBI:75792"/>
        <dbReference type="ChEBI" id="CHEBI:78442"/>
        <dbReference type="ChEBI" id="CHEBI:78529"/>
        <dbReference type="EC" id="2.3.2.3"/>
    </reaction>
</comment>
<keyword evidence="6" id="KW-0443">Lipid metabolism</keyword>
<evidence type="ECO:0000313" key="8">
    <source>
        <dbReference type="Proteomes" id="UP000012589"/>
    </source>
</evidence>
<keyword evidence="2" id="KW-1003">Cell membrane</keyword>
<keyword evidence="6" id="KW-0808">Transferase</keyword>
<keyword evidence="3 6" id="KW-0812">Transmembrane</keyword>
<dbReference type="EC" id="2.3.2.3" evidence="6"/>
<dbReference type="PROSITE" id="PS51257">
    <property type="entry name" value="PROKAR_LIPOPROTEIN"/>
    <property type="match status" value="1"/>
</dbReference>
<comment type="caution">
    <text evidence="7">The sequence shown here is derived from an EMBL/GenBank/DDBJ whole genome shotgun (WGS) entry which is preliminary data.</text>
</comment>
<feature type="transmembrane region" description="Helical" evidence="6">
    <location>
        <begin position="134"/>
        <end position="159"/>
    </location>
</feature>
<keyword evidence="6" id="KW-0046">Antibiotic resistance</keyword>
<feature type="transmembrane region" description="Helical" evidence="6">
    <location>
        <begin position="12"/>
        <end position="36"/>
    </location>
</feature>
<keyword evidence="8" id="KW-1185">Reference proteome</keyword>
<sequence length="286" mass="32118">MKHREKYSLFYGLVNIIVLLVTAVWFSCGGICFGTIRQTAVLLLTAIFVHGIKALRLYLAMFGKNIPLRRYMEQYCKTAVVSMILPFKLGDIFRAYCYGYYLCNYLGGAALIVLDRFTDTLALVTVMLVLRSAHVSGAVPLLYVLLAVLLGLLVCYMLFPSMHHYWKKYLLRINASRRRNRMLLFMEYAEYAYKQLEAAVRGRGFIAYILSLAAWAAETTGLAASGSMLSVRETGPALSEYLTVVLAGMGPAGQNPFVSVSVVFMAVCSLLLHVIRIGRKRMGWRK</sequence>
<dbReference type="OrthoDB" id="2043401at2"/>
<evidence type="ECO:0000256" key="3">
    <source>
        <dbReference type="ARBA" id="ARBA00022692"/>
    </source>
</evidence>
<evidence type="ECO:0000256" key="4">
    <source>
        <dbReference type="ARBA" id="ARBA00022989"/>
    </source>
</evidence>
<evidence type="ECO:0000256" key="5">
    <source>
        <dbReference type="ARBA" id="ARBA00023136"/>
    </source>
</evidence>
<feature type="transmembrane region" description="Helical" evidence="6">
    <location>
        <begin position="257"/>
        <end position="278"/>
    </location>
</feature>
<dbReference type="STRING" id="1235802.C823_02399"/>
<accession>N2AMH5</accession>
<dbReference type="EMBL" id="AQFT01000072">
    <property type="protein sequence ID" value="EMZ27275.1"/>
    <property type="molecule type" value="Genomic_DNA"/>
</dbReference>
<dbReference type="HOGENOM" id="CLU_975724_0_0_9"/>
<dbReference type="AlphaFoldDB" id="N2AMH5"/>
<gene>
    <name evidence="6" type="primary">mprF</name>
    <name evidence="7" type="ORF">C823_02399</name>
</gene>
<dbReference type="PATRIC" id="fig|1235802.3.peg.2537"/>
<feature type="transmembrane region" description="Helical" evidence="6">
    <location>
        <begin position="95"/>
        <end position="114"/>
    </location>
</feature>